<name>A0AA38WX52_9EURO</name>
<keyword evidence="3" id="KW-1185">Reference proteome</keyword>
<dbReference type="EMBL" id="JAPDRK010000024">
    <property type="protein sequence ID" value="KAJ9602759.1"/>
    <property type="molecule type" value="Genomic_DNA"/>
</dbReference>
<dbReference type="InterPro" id="IPR027417">
    <property type="entry name" value="P-loop_NTPase"/>
</dbReference>
<feature type="region of interest" description="Disordered" evidence="1">
    <location>
        <begin position="216"/>
        <end position="240"/>
    </location>
</feature>
<comment type="caution">
    <text evidence="2">The sequence shown here is derived from an EMBL/GenBank/DDBJ whole genome shotgun (WGS) entry which is preliminary data.</text>
</comment>
<evidence type="ECO:0000256" key="1">
    <source>
        <dbReference type="SAM" id="MobiDB-lite"/>
    </source>
</evidence>
<protein>
    <recommendedName>
        <fullName evidence="4">G domain-containing protein</fullName>
    </recommendedName>
</protein>
<accession>A0AA38WX52</accession>
<sequence length="325" mass="38282">MPNGKKIFLIDTPGFDDTYRSDTDILREIADWLAQAYQFRVRLTGIIYLHRITDVRIGGSGMKNLRMFRKLCGEGGLGSVVLATTMWSLCPAADARRREDQLVHQNDLWKFLVGKGASVFRQDDGAVSGQKIIDYLVNRAQPVTLDIQREMVDQGMKLGDTGAGREVQEELEKLKEKHEKEMREIRQDMEEAIKEKDEERQEELREYRAQVDRQMKEAAEQSRQLEASREQLRREMKDQHAREIEQLRNEVNRRQQELERTSRENKERYEELQKEVKDYKDKVNRSKMKEGFYYEYRRTCPRCGTHWLGNDLGSIAYCAVCRKSF</sequence>
<proteinExistence type="predicted"/>
<reference evidence="2" key="1">
    <citation type="submission" date="2022-10" db="EMBL/GenBank/DDBJ databases">
        <title>Culturing micro-colonial fungi from biological soil crusts in the Mojave desert and describing Neophaeococcomyces mojavensis, and introducing the new genera and species Taxawa tesnikishii.</title>
        <authorList>
            <person name="Kurbessoian T."/>
            <person name="Stajich J.E."/>
        </authorList>
    </citation>
    <scope>NUCLEOTIDE SEQUENCE</scope>
    <source>
        <strain evidence="2">TK_41</strain>
    </source>
</reference>
<evidence type="ECO:0008006" key="4">
    <source>
        <dbReference type="Google" id="ProtNLM"/>
    </source>
</evidence>
<evidence type="ECO:0000313" key="3">
    <source>
        <dbReference type="Proteomes" id="UP001172673"/>
    </source>
</evidence>
<gene>
    <name evidence="2" type="ORF">H2200_012539</name>
</gene>
<organism evidence="2 3">
    <name type="scientific">Cladophialophora chaetospira</name>
    <dbReference type="NCBI Taxonomy" id="386627"/>
    <lineage>
        <taxon>Eukaryota</taxon>
        <taxon>Fungi</taxon>
        <taxon>Dikarya</taxon>
        <taxon>Ascomycota</taxon>
        <taxon>Pezizomycotina</taxon>
        <taxon>Eurotiomycetes</taxon>
        <taxon>Chaetothyriomycetidae</taxon>
        <taxon>Chaetothyriales</taxon>
        <taxon>Herpotrichiellaceae</taxon>
        <taxon>Cladophialophora</taxon>
    </lineage>
</organism>
<dbReference type="AlphaFoldDB" id="A0AA38WX52"/>
<evidence type="ECO:0000313" key="2">
    <source>
        <dbReference type="EMBL" id="KAJ9602759.1"/>
    </source>
</evidence>
<dbReference type="Gene3D" id="3.40.50.300">
    <property type="entry name" value="P-loop containing nucleotide triphosphate hydrolases"/>
    <property type="match status" value="1"/>
</dbReference>
<feature type="compositionally biased region" description="Basic and acidic residues" evidence="1">
    <location>
        <begin position="226"/>
        <end position="240"/>
    </location>
</feature>
<dbReference type="SUPFAM" id="SSF52540">
    <property type="entry name" value="P-loop containing nucleoside triphosphate hydrolases"/>
    <property type="match status" value="1"/>
</dbReference>
<dbReference type="Proteomes" id="UP001172673">
    <property type="component" value="Unassembled WGS sequence"/>
</dbReference>